<dbReference type="InterPro" id="IPR013520">
    <property type="entry name" value="Ribonucl_H"/>
</dbReference>
<keyword evidence="3" id="KW-1185">Reference proteome</keyword>
<dbReference type="GO" id="GO:0003677">
    <property type="term" value="F:DNA binding"/>
    <property type="evidence" value="ECO:0007669"/>
    <property type="project" value="InterPro"/>
</dbReference>
<gene>
    <name evidence="2" type="ORF">SAMN04488109_0587</name>
</gene>
<dbReference type="Pfam" id="PF20600">
    <property type="entry name" value="ExoX-like_C"/>
    <property type="match status" value="1"/>
</dbReference>
<dbReference type="GO" id="GO:0005829">
    <property type="term" value="C:cytosol"/>
    <property type="evidence" value="ECO:0007669"/>
    <property type="project" value="TreeGrafter"/>
</dbReference>
<dbReference type="InterPro" id="IPR012337">
    <property type="entry name" value="RNaseH-like_sf"/>
</dbReference>
<dbReference type="InterPro" id="IPR046768">
    <property type="entry name" value="ExoX-like_C"/>
</dbReference>
<feature type="domain" description="Exonuclease" evidence="1">
    <location>
        <begin position="8"/>
        <end position="174"/>
    </location>
</feature>
<evidence type="ECO:0000313" key="3">
    <source>
        <dbReference type="Proteomes" id="UP000184212"/>
    </source>
</evidence>
<proteinExistence type="predicted"/>
<accession>A0A1M5KDQ9</accession>
<dbReference type="Gene3D" id="3.30.420.10">
    <property type="entry name" value="Ribonuclease H-like superfamily/Ribonuclease H"/>
    <property type="match status" value="1"/>
</dbReference>
<dbReference type="NCBIfam" id="TIGR00573">
    <property type="entry name" value="dnaq"/>
    <property type="match status" value="1"/>
</dbReference>
<dbReference type="Proteomes" id="UP000184212">
    <property type="component" value="Unassembled WGS sequence"/>
</dbReference>
<protein>
    <submittedName>
        <fullName evidence="2">DNA polymerase-3 subunit epsilon</fullName>
    </submittedName>
</protein>
<sequence>MKLNLRNPLCFFDLETTGINITQDRIIEIAVIKLMPNGEAIHKSNVLNPGIPIPAETSAIHGLREEDVKDKPTFKEVAKDYARFFDGADLAGFNILKFDVPMLVEEFLRNDIEFDYHRKKIIDAQKIFHLMEKRTLAAAYRFYVNKEIENSHTAEADTQATMEVLLAQVERYEGQEVTDGLNRKIGEIKNDIETLHKITSTGMVDLAGRMIFNQKGEEIFNFGKHKNKVVTEVFKIEPPYYEWMMNGDFPLDTKRKLTEIKLRGFRK</sequence>
<dbReference type="OrthoDB" id="9791657at2"/>
<dbReference type="SMART" id="SM00479">
    <property type="entry name" value="EXOIII"/>
    <property type="match status" value="1"/>
</dbReference>
<dbReference type="STRING" id="947013.SAMN04488109_0587"/>
<dbReference type="EMBL" id="FQWQ01000001">
    <property type="protein sequence ID" value="SHG50976.1"/>
    <property type="molecule type" value="Genomic_DNA"/>
</dbReference>
<dbReference type="GO" id="GO:0003887">
    <property type="term" value="F:DNA-directed DNA polymerase activity"/>
    <property type="evidence" value="ECO:0007669"/>
    <property type="project" value="InterPro"/>
</dbReference>
<evidence type="ECO:0000313" key="2">
    <source>
        <dbReference type="EMBL" id="SHG50976.1"/>
    </source>
</evidence>
<evidence type="ECO:0000259" key="1">
    <source>
        <dbReference type="SMART" id="SM00479"/>
    </source>
</evidence>
<reference evidence="2 3" key="1">
    <citation type="submission" date="2016-11" db="EMBL/GenBank/DDBJ databases">
        <authorList>
            <person name="Jaros S."/>
            <person name="Januszkiewicz K."/>
            <person name="Wedrychowicz H."/>
        </authorList>
    </citation>
    <scope>NUCLEOTIDE SEQUENCE [LARGE SCALE GENOMIC DNA]</scope>
    <source>
        <strain evidence="2 3">DSM 24574</strain>
    </source>
</reference>
<organism evidence="2 3">
    <name type="scientific">Chryseolinea serpens</name>
    <dbReference type="NCBI Taxonomy" id="947013"/>
    <lineage>
        <taxon>Bacteria</taxon>
        <taxon>Pseudomonadati</taxon>
        <taxon>Bacteroidota</taxon>
        <taxon>Cytophagia</taxon>
        <taxon>Cytophagales</taxon>
        <taxon>Fulvivirgaceae</taxon>
        <taxon>Chryseolinea</taxon>
    </lineage>
</organism>
<dbReference type="SUPFAM" id="SSF53098">
    <property type="entry name" value="Ribonuclease H-like"/>
    <property type="match status" value="1"/>
</dbReference>
<dbReference type="CDD" id="cd06127">
    <property type="entry name" value="DEDDh"/>
    <property type="match status" value="1"/>
</dbReference>
<dbReference type="GO" id="GO:0045004">
    <property type="term" value="P:DNA replication proofreading"/>
    <property type="evidence" value="ECO:0007669"/>
    <property type="project" value="TreeGrafter"/>
</dbReference>
<dbReference type="Pfam" id="PF00929">
    <property type="entry name" value="RNase_T"/>
    <property type="match status" value="1"/>
</dbReference>
<dbReference type="PANTHER" id="PTHR30231:SF41">
    <property type="entry name" value="DNA POLYMERASE III SUBUNIT EPSILON"/>
    <property type="match status" value="1"/>
</dbReference>
<dbReference type="InterPro" id="IPR036397">
    <property type="entry name" value="RNaseH_sf"/>
</dbReference>
<name>A0A1M5KDQ9_9BACT</name>
<dbReference type="AlphaFoldDB" id="A0A1M5KDQ9"/>
<dbReference type="RefSeq" id="WP_073130927.1">
    <property type="nucleotide sequence ID" value="NZ_FQWQ01000001.1"/>
</dbReference>
<dbReference type="PANTHER" id="PTHR30231">
    <property type="entry name" value="DNA POLYMERASE III SUBUNIT EPSILON"/>
    <property type="match status" value="1"/>
</dbReference>
<dbReference type="InterPro" id="IPR006054">
    <property type="entry name" value="DnaQ"/>
</dbReference>
<dbReference type="GO" id="GO:0008408">
    <property type="term" value="F:3'-5' exonuclease activity"/>
    <property type="evidence" value="ECO:0007669"/>
    <property type="project" value="TreeGrafter"/>
</dbReference>